<comment type="caution">
    <text evidence="2">The sequence shown here is derived from an EMBL/GenBank/DDBJ whole genome shotgun (WGS) entry which is preliminary data.</text>
</comment>
<evidence type="ECO:0000313" key="2">
    <source>
        <dbReference type="EMBL" id="MCJ2182548.1"/>
    </source>
</evidence>
<organism evidence="2 3">
    <name type="scientific">Novosphingobium organovorum</name>
    <dbReference type="NCBI Taxonomy" id="2930092"/>
    <lineage>
        <taxon>Bacteria</taxon>
        <taxon>Pseudomonadati</taxon>
        <taxon>Pseudomonadota</taxon>
        <taxon>Alphaproteobacteria</taxon>
        <taxon>Sphingomonadales</taxon>
        <taxon>Sphingomonadaceae</taxon>
        <taxon>Novosphingobium</taxon>
    </lineage>
</organism>
<keyword evidence="3" id="KW-1185">Reference proteome</keyword>
<dbReference type="Proteomes" id="UP001162881">
    <property type="component" value="Unassembled WGS sequence"/>
</dbReference>
<evidence type="ECO:0000313" key="3">
    <source>
        <dbReference type="Proteomes" id="UP001162881"/>
    </source>
</evidence>
<evidence type="ECO:0000256" key="1">
    <source>
        <dbReference type="SAM" id="Phobius"/>
    </source>
</evidence>
<feature type="transmembrane region" description="Helical" evidence="1">
    <location>
        <begin position="60"/>
        <end position="77"/>
    </location>
</feature>
<reference evidence="2" key="1">
    <citation type="submission" date="2022-03" db="EMBL/GenBank/DDBJ databases">
        <title>Identification of a novel bacterium isolated from mangrove sediments.</title>
        <authorList>
            <person name="Pan X."/>
        </authorList>
    </citation>
    <scope>NUCLEOTIDE SEQUENCE</scope>
    <source>
        <strain evidence="2">B1949</strain>
    </source>
</reference>
<keyword evidence="1" id="KW-0812">Transmembrane</keyword>
<protein>
    <submittedName>
        <fullName evidence="2">Uncharacterized protein</fullName>
    </submittedName>
</protein>
<keyword evidence="1" id="KW-0472">Membrane</keyword>
<name>A0ABT0BBZ0_9SPHN</name>
<dbReference type="EMBL" id="JALHLF010000019">
    <property type="protein sequence ID" value="MCJ2182548.1"/>
    <property type="molecule type" value="Genomic_DNA"/>
</dbReference>
<gene>
    <name evidence="2" type="ORF">MTR62_07565</name>
</gene>
<keyword evidence="1" id="KW-1133">Transmembrane helix</keyword>
<accession>A0ABT0BBZ0</accession>
<proteinExistence type="predicted"/>
<dbReference type="RefSeq" id="WP_244018590.1">
    <property type="nucleotide sequence ID" value="NZ_JALHLF010000019.1"/>
</dbReference>
<sequence>MLPWHHKPIAKRALRLCGAALLGLAGGVTDRLFHRFHGHPPAPAQLARQLSELGLCTLDWLLLVAGMLLLVVGPGLWRQVPLPGHWASRAA</sequence>